<dbReference type="Gene3D" id="1.20.1250.20">
    <property type="entry name" value="MFS general substrate transporter like domains"/>
    <property type="match status" value="2"/>
</dbReference>
<organism evidence="8 9">
    <name type="scientific">Leucocoprinus leucothites</name>
    <dbReference type="NCBI Taxonomy" id="201217"/>
    <lineage>
        <taxon>Eukaryota</taxon>
        <taxon>Fungi</taxon>
        <taxon>Dikarya</taxon>
        <taxon>Basidiomycota</taxon>
        <taxon>Agaricomycotina</taxon>
        <taxon>Agaricomycetes</taxon>
        <taxon>Agaricomycetidae</taxon>
        <taxon>Agaricales</taxon>
        <taxon>Agaricineae</taxon>
        <taxon>Agaricaceae</taxon>
        <taxon>Leucocoprinus</taxon>
    </lineage>
</organism>
<sequence length="463" mass="50620">MVAAFTVGCGFSNNVLTLIILRGMQGIGAAATIPASLGILAHAFPPSRARTLAFTTFSTGAPVGAVFGNTMGGLLTEKTAPTWRSTFFLFAVVNVICFVGGAFSIERDNPSTVDDKRVDWVGAFMITAALVLILFVLGEGQTAPIGWSTGYIIALLVVGVFLVGIFVWWEWYLEKAQNWRLATREVGMSGVSNESAEKQGRQDLAKWWNDRLPPPIMKISLWARAKGRFSAVMVIVFFTWSAFVGWTFCVQLYYQNYANLEPLEVVVRLLPMFFTGVLCNMFVGIMAARIPMITITTIGTLGTASASLLFALIDPNVTYWAIGFPAALLSVVGPDFVFSVGTLYIAQISLPHEQSLSGALFQTMTQLALSDFYVAGSADPTIFLAHGPQYLSTRVHRSLRARIDVGAWEYYADDKRNSAIPPLHVPDLAFASLHQTSSRVNPSCAKKSRACTVFLQRFGWNLT</sequence>
<feature type="transmembrane region" description="Helical" evidence="6">
    <location>
        <begin position="150"/>
        <end position="171"/>
    </location>
</feature>
<dbReference type="InterPro" id="IPR020846">
    <property type="entry name" value="MFS_dom"/>
</dbReference>
<reference evidence="8 9" key="1">
    <citation type="journal article" date="2020" name="ISME J.">
        <title>Uncovering the hidden diversity of litter-decomposition mechanisms in mushroom-forming fungi.</title>
        <authorList>
            <person name="Floudas D."/>
            <person name="Bentzer J."/>
            <person name="Ahren D."/>
            <person name="Johansson T."/>
            <person name="Persson P."/>
            <person name="Tunlid A."/>
        </authorList>
    </citation>
    <scope>NUCLEOTIDE SEQUENCE [LARGE SCALE GENOMIC DNA]</scope>
    <source>
        <strain evidence="8 9">CBS 146.42</strain>
    </source>
</reference>
<dbReference type="SUPFAM" id="SSF103473">
    <property type="entry name" value="MFS general substrate transporter"/>
    <property type="match status" value="2"/>
</dbReference>
<dbReference type="PANTHER" id="PTHR42718:SF9">
    <property type="entry name" value="MAJOR FACILITATOR SUPERFAMILY MULTIDRUG TRANSPORTER MFSC"/>
    <property type="match status" value="1"/>
</dbReference>
<feature type="transmembrane region" description="Helical" evidence="6">
    <location>
        <begin position="292"/>
        <end position="313"/>
    </location>
</feature>
<dbReference type="Pfam" id="PF07690">
    <property type="entry name" value="MFS_1"/>
    <property type="match status" value="1"/>
</dbReference>
<evidence type="ECO:0000256" key="5">
    <source>
        <dbReference type="ARBA" id="ARBA00023136"/>
    </source>
</evidence>
<evidence type="ECO:0000256" key="3">
    <source>
        <dbReference type="ARBA" id="ARBA00022692"/>
    </source>
</evidence>
<keyword evidence="9" id="KW-1185">Reference proteome</keyword>
<feature type="transmembrane region" description="Helical" evidence="6">
    <location>
        <begin position="118"/>
        <end position="138"/>
    </location>
</feature>
<evidence type="ECO:0000313" key="9">
    <source>
        <dbReference type="Proteomes" id="UP000559027"/>
    </source>
</evidence>
<name>A0A8H5CQV3_9AGAR</name>
<keyword evidence="2" id="KW-0813">Transport</keyword>
<protein>
    <recommendedName>
        <fullName evidence="7">Major facilitator superfamily (MFS) profile domain-containing protein</fullName>
    </recommendedName>
</protein>
<dbReference type="EMBL" id="JAACJO010000046">
    <property type="protein sequence ID" value="KAF5345406.1"/>
    <property type="molecule type" value="Genomic_DNA"/>
</dbReference>
<feature type="transmembrane region" description="Helical" evidence="6">
    <location>
        <begin position="266"/>
        <end position="285"/>
    </location>
</feature>
<feature type="transmembrane region" description="Helical" evidence="6">
    <location>
        <begin position="229"/>
        <end position="254"/>
    </location>
</feature>
<accession>A0A8H5CQV3</accession>
<feature type="domain" description="Major facilitator superfamily (MFS) profile" evidence="7">
    <location>
        <begin position="1"/>
        <end position="463"/>
    </location>
</feature>
<dbReference type="PROSITE" id="PS50850">
    <property type="entry name" value="MFS"/>
    <property type="match status" value="1"/>
</dbReference>
<keyword evidence="4 6" id="KW-1133">Transmembrane helix</keyword>
<feature type="transmembrane region" description="Helical" evidence="6">
    <location>
        <begin position="27"/>
        <end position="45"/>
    </location>
</feature>
<keyword evidence="5 6" id="KW-0472">Membrane</keyword>
<dbReference type="AlphaFoldDB" id="A0A8H5CQV3"/>
<keyword evidence="3 6" id="KW-0812">Transmembrane</keyword>
<gene>
    <name evidence="8" type="ORF">D9756_010979</name>
</gene>
<comment type="caution">
    <text evidence="8">The sequence shown here is derived from an EMBL/GenBank/DDBJ whole genome shotgun (WGS) entry which is preliminary data.</text>
</comment>
<dbReference type="InterPro" id="IPR011701">
    <property type="entry name" value="MFS"/>
</dbReference>
<evidence type="ECO:0000256" key="4">
    <source>
        <dbReference type="ARBA" id="ARBA00022989"/>
    </source>
</evidence>
<dbReference type="OrthoDB" id="5086884at2759"/>
<dbReference type="PANTHER" id="PTHR42718">
    <property type="entry name" value="MAJOR FACILITATOR SUPERFAMILY MULTIDRUG TRANSPORTER MFSC"/>
    <property type="match status" value="1"/>
</dbReference>
<evidence type="ECO:0000256" key="1">
    <source>
        <dbReference type="ARBA" id="ARBA00004141"/>
    </source>
</evidence>
<proteinExistence type="predicted"/>
<evidence type="ECO:0000256" key="6">
    <source>
        <dbReference type="SAM" id="Phobius"/>
    </source>
</evidence>
<dbReference type="Proteomes" id="UP000559027">
    <property type="component" value="Unassembled WGS sequence"/>
</dbReference>
<dbReference type="GO" id="GO:0016020">
    <property type="term" value="C:membrane"/>
    <property type="evidence" value="ECO:0007669"/>
    <property type="project" value="UniProtKB-SubCell"/>
</dbReference>
<dbReference type="GO" id="GO:0022857">
    <property type="term" value="F:transmembrane transporter activity"/>
    <property type="evidence" value="ECO:0007669"/>
    <property type="project" value="InterPro"/>
</dbReference>
<feature type="transmembrane region" description="Helical" evidence="6">
    <location>
        <begin position="319"/>
        <end position="346"/>
    </location>
</feature>
<feature type="transmembrane region" description="Helical" evidence="6">
    <location>
        <begin position="52"/>
        <end position="75"/>
    </location>
</feature>
<evidence type="ECO:0000256" key="2">
    <source>
        <dbReference type="ARBA" id="ARBA00022448"/>
    </source>
</evidence>
<feature type="transmembrane region" description="Helical" evidence="6">
    <location>
        <begin position="87"/>
        <end position="106"/>
    </location>
</feature>
<evidence type="ECO:0000259" key="7">
    <source>
        <dbReference type="PROSITE" id="PS50850"/>
    </source>
</evidence>
<comment type="subcellular location">
    <subcellularLocation>
        <location evidence="1">Membrane</location>
        <topology evidence="1">Multi-pass membrane protein</topology>
    </subcellularLocation>
</comment>
<evidence type="ECO:0000313" key="8">
    <source>
        <dbReference type="EMBL" id="KAF5345406.1"/>
    </source>
</evidence>
<dbReference type="InterPro" id="IPR036259">
    <property type="entry name" value="MFS_trans_sf"/>
</dbReference>